<sequence length="126" mass="14737">MDTLISVTNCHDLISKIEGCLSPIVQDKRKWIVNHPKPNYLRKFQEMPRSELVNTENKKLVDENYVTANLFIAELDPKLKFERKRRTLKDKFEEMAIDYTNKLISNSPTPATTMASIYNIRKCHIP</sequence>
<organism evidence="1 2">
    <name type="scientific">Nephila pilipes</name>
    <name type="common">Giant wood spider</name>
    <name type="synonym">Nephila maculata</name>
    <dbReference type="NCBI Taxonomy" id="299642"/>
    <lineage>
        <taxon>Eukaryota</taxon>
        <taxon>Metazoa</taxon>
        <taxon>Ecdysozoa</taxon>
        <taxon>Arthropoda</taxon>
        <taxon>Chelicerata</taxon>
        <taxon>Arachnida</taxon>
        <taxon>Araneae</taxon>
        <taxon>Araneomorphae</taxon>
        <taxon>Entelegynae</taxon>
        <taxon>Araneoidea</taxon>
        <taxon>Nephilidae</taxon>
        <taxon>Nephila</taxon>
    </lineage>
</organism>
<evidence type="ECO:0000313" key="2">
    <source>
        <dbReference type="Proteomes" id="UP000887013"/>
    </source>
</evidence>
<gene>
    <name evidence="1" type="ORF">NPIL_265801</name>
</gene>
<protein>
    <submittedName>
        <fullName evidence="1">Uncharacterized protein</fullName>
    </submittedName>
</protein>
<dbReference type="EMBL" id="BMAW01010273">
    <property type="protein sequence ID" value="GFT18085.1"/>
    <property type="molecule type" value="Genomic_DNA"/>
</dbReference>
<proteinExistence type="predicted"/>
<reference evidence="1" key="1">
    <citation type="submission" date="2020-08" db="EMBL/GenBank/DDBJ databases">
        <title>Multicomponent nature underlies the extraordinary mechanical properties of spider dragline silk.</title>
        <authorList>
            <person name="Kono N."/>
            <person name="Nakamura H."/>
            <person name="Mori M."/>
            <person name="Yoshida Y."/>
            <person name="Ohtoshi R."/>
            <person name="Malay A.D."/>
            <person name="Moran D.A.P."/>
            <person name="Tomita M."/>
            <person name="Numata K."/>
            <person name="Arakawa K."/>
        </authorList>
    </citation>
    <scope>NUCLEOTIDE SEQUENCE</scope>
</reference>
<accession>A0A8X6TIG2</accession>
<keyword evidence="2" id="KW-1185">Reference proteome</keyword>
<evidence type="ECO:0000313" key="1">
    <source>
        <dbReference type="EMBL" id="GFT18085.1"/>
    </source>
</evidence>
<comment type="caution">
    <text evidence="1">The sequence shown here is derived from an EMBL/GenBank/DDBJ whole genome shotgun (WGS) entry which is preliminary data.</text>
</comment>
<dbReference type="Proteomes" id="UP000887013">
    <property type="component" value="Unassembled WGS sequence"/>
</dbReference>
<dbReference type="AlphaFoldDB" id="A0A8X6TIG2"/>
<name>A0A8X6TIG2_NEPPI</name>